<dbReference type="PANTHER" id="PTHR11586">
    <property type="entry name" value="TRNA-AMINOACYLATION COFACTOR ARC1 FAMILY MEMBER"/>
    <property type="match status" value="1"/>
</dbReference>
<keyword evidence="6" id="KW-1185">Reference proteome</keyword>
<dbReference type="SUPFAM" id="SSF50249">
    <property type="entry name" value="Nucleic acid-binding proteins"/>
    <property type="match status" value="1"/>
</dbReference>
<dbReference type="InterPro" id="IPR002547">
    <property type="entry name" value="tRNA-bd_dom"/>
</dbReference>
<evidence type="ECO:0000256" key="1">
    <source>
        <dbReference type="ARBA" id="ARBA00022555"/>
    </source>
</evidence>
<dbReference type="GO" id="GO:0000049">
    <property type="term" value="F:tRNA binding"/>
    <property type="evidence" value="ECO:0007669"/>
    <property type="project" value="UniProtKB-UniRule"/>
</dbReference>
<dbReference type="AlphaFoldDB" id="A0A1L9QP81"/>
<organism evidence="5 6">
    <name type="scientific">Roseofilum reptotaenium AO1-A</name>
    <dbReference type="NCBI Taxonomy" id="1925591"/>
    <lineage>
        <taxon>Bacteria</taxon>
        <taxon>Bacillati</taxon>
        <taxon>Cyanobacteriota</taxon>
        <taxon>Cyanophyceae</taxon>
        <taxon>Desertifilales</taxon>
        <taxon>Desertifilaceae</taxon>
        <taxon>Roseofilum</taxon>
    </lineage>
</organism>
<dbReference type="InterPro" id="IPR051270">
    <property type="entry name" value="Tyrosine-tRNA_ligase_regulator"/>
</dbReference>
<dbReference type="EMBL" id="MLAW01000030">
    <property type="protein sequence ID" value="OJJ24475.1"/>
    <property type="molecule type" value="Genomic_DNA"/>
</dbReference>
<dbReference type="STRING" id="1925591.BI308_16305"/>
<dbReference type="Proteomes" id="UP000183940">
    <property type="component" value="Unassembled WGS sequence"/>
</dbReference>
<protein>
    <submittedName>
        <fullName evidence="5">tRNA-binding protein</fullName>
    </submittedName>
</protein>
<name>A0A1L9QP81_9CYAN</name>
<accession>A0A1L9QP81</accession>
<dbReference type="PROSITE" id="PS50886">
    <property type="entry name" value="TRBD"/>
    <property type="match status" value="1"/>
</dbReference>
<dbReference type="FunFam" id="2.40.50.140:FF:000165">
    <property type="entry name" value="Chaperone CsaA"/>
    <property type="match status" value="1"/>
</dbReference>
<dbReference type="NCBIfam" id="NF007494">
    <property type="entry name" value="PRK10089.1-3"/>
    <property type="match status" value="1"/>
</dbReference>
<sequence length="112" mass="12185">MFPEINFSDFLKLDLRVGTILQAEDNVKAKNPAYILKIDFGTLGIKTSSAQITQNYSKESLVHTQVICVMNFAPKRVAGVKSEVLVLAAVSEEQGTVLIAPGFKVENGTKIS</sequence>
<comment type="caution">
    <text evidence="5">The sequence shown here is derived from an EMBL/GenBank/DDBJ whole genome shotgun (WGS) entry which is preliminary data.</text>
</comment>
<dbReference type="PANTHER" id="PTHR11586:SF37">
    <property type="entry name" value="TRNA-BINDING DOMAIN-CONTAINING PROTEIN"/>
    <property type="match status" value="1"/>
</dbReference>
<evidence type="ECO:0000259" key="4">
    <source>
        <dbReference type="PROSITE" id="PS50886"/>
    </source>
</evidence>
<keyword evidence="1 3" id="KW-0820">tRNA-binding</keyword>
<proteinExistence type="predicted"/>
<dbReference type="Gene3D" id="2.40.50.140">
    <property type="entry name" value="Nucleic acid-binding proteins"/>
    <property type="match status" value="1"/>
</dbReference>
<keyword evidence="2 3" id="KW-0694">RNA-binding</keyword>
<evidence type="ECO:0000256" key="3">
    <source>
        <dbReference type="PROSITE-ProRule" id="PRU00209"/>
    </source>
</evidence>
<dbReference type="Pfam" id="PF01588">
    <property type="entry name" value="tRNA_bind"/>
    <property type="match status" value="1"/>
</dbReference>
<dbReference type="CDD" id="cd02798">
    <property type="entry name" value="tRNA_bind_CsaA"/>
    <property type="match status" value="1"/>
</dbReference>
<gene>
    <name evidence="5" type="ORF">BI308_16305</name>
</gene>
<dbReference type="InterPro" id="IPR012340">
    <property type="entry name" value="NA-bd_OB-fold"/>
</dbReference>
<dbReference type="InterPro" id="IPR008231">
    <property type="entry name" value="CsaA"/>
</dbReference>
<feature type="domain" description="TRNA-binding" evidence="4">
    <location>
        <begin position="9"/>
        <end position="112"/>
    </location>
</feature>
<evidence type="ECO:0000256" key="2">
    <source>
        <dbReference type="ARBA" id="ARBA00022884"/>
    </source>
</evidence>
<reference evidence="5" key="1">
    <citation type="submission" date="2016-10" db="EMBL/GenBank/DDBJ databases">
        <title>CRISPR-Cas defence system in Roseofilum reptotaenium: evidence of a bacteriophage-cyanobacterium arms race in the coral black band disease.</title>
        <authorList>
            <person name="Buerger P."/>
            <person name="Wood-Charlson E.M."/>
            <person name="Weynberg K.D."/>
            <person name="Willis B."/>
            <person name="Van Oppen M.J."/>
        </authorList>
    </citation>
    <scope>NUCLEOTIDE SEQUENCE [LARGE SCALE GENOMIC DNA]</scope>
    <source>
        <strain evidence="5">AO1-A</strain>
    </source>
</reference>
<evidence type="ECO:0000313" key="6">
    <source>
        <dbReference type="Proteomes" id="UP000183940"/>
    </source>
</evidence>
<evidence type="ECO:0000313" key="5">
    <source>
        <dbReference type="EMBL" id="OJJ24475.1"/>
    </source>
</evidence>
<dbReference type="NCBIfam" id="TIGR02222">
    <property type="entry name" value="chap_CsaA"/>
    <property type="match status" value="1"/>
</dbReference>